<dbReference type="Proteomes" id="UP000675881">
    <property type="component" value="Chromosome 3"/>
</dbReference>
<evidence type="ECO:0000313" key="1">
    <source>
        <dbReference type="EMBL" id="CAF2890972.1"/>
    </source>
</evidence>
<evidence type="ECO:0000313" key="2">
    <source>
        <dbReference type="Proteomes" id="UP000675881"/>
    </source>
</evidence>
<accession>A0A7R8CQ18</accession>
<dbReference type="OrthoDB" id="10605047at2759"/>
<reference evidence="1" key="1">
    <citation type="submission" date="2021-02" db="EMBL/GenBank/DDBJ databases">
        <authorList>
            <person name="Bekaert M."/>
        </authorList>
    </citation>
    <scope>NUCLEOTIDE SEQUENCE</scope>
    <source>
        <strain evidence="1">IoA-00</strain>
    </source>
</reference>
<organism evidence="1 2">
    <name type="scientific">Lepeophtheirus salmonis</name>
    <name type="common">Salmon louse</name>
    <name type="synonym">Caligus salmonis</name>
    <dbReference type="NCBI Taxonomy" id="72036"/>
    <lineage>
        <taxon>Eukaryota</taxon>
        <taxon>Metazoa</taxon>
        <taxon>Ecdysozoa</taxon>
        <taxon>Arthropoda</taxon>
        <taxon>Crustacea</taxon>
        <taxon>Multicrustacea</taxon>
        <taxon>Hexanauplia</taxon>
        <taxon>Copepoda</taxon>
        <taxon>Siphonostomatoida</taxon>
        <taxon>Caligidae</taxon>
        <taxon>Lepeophtheirus</taxon>
    </lineage>
</organism>
<sequence>MKYILVISIIFTSLNFDSNDGNFFDDDFFEDNDEGLSDPGLPPCDDLAPWELEDPDVKCDNRTTSKEPDEIRLHDTIFEKLIEQIWIDYQTALNNEGGLYGVKIDPLDVDSKLPEPIDLTTSGAGYQAKIQMSAIKAYGLSTIRIRDISVTRNENLTDLDLAVTICWVNKNGFITTRHLLLRIV</sequence>
<name>A0A7R8CQ18_LEPSM</name>
<gene>
    <name evidence="1" type="ORF">LSAA_7605</name>
</gene>
<proteinExistence type="predicted"/>
<dbReference type="AlphaFoldDB" id="A0A7R8CQ18"/>
<protein>
    <submittedName>
        <fullName evidence="1">(salmon louse) hypothetical protein</fullName>
    </submittedName>
</protein>
<keyword evidence="2" id="KW-1185">Reference proteome</keyword>
<dbReference type="EMBL" id="HG994582">
    <property type="protein sequence ID" value="CAF2890972.1"/>
    <property type="molecule type" value="Genomic_DNA"/>
</dbReference>